<protein>
    <submittedName>
        <fullName evidence="2">C2H2-type domain-containing protein</fullName>
    </submittedName>
</protein>
<evidence type="ECO:0000313" key="1">
    <source>
        <dbReference type="Proteomes" id="UP000887580"/>
    </source>
</evidence>
<reference evidence="2" key="1">
    <citation type="submission" date="2022-11" db="UniProtKB">
        <authorList>
            <consortium name="WormBaseParasite"/>
        </authorList>
    </citation>
    <scope>IDENTIFICATION</scope>
</reference>
<organism evidence="1 2">
    <name type="scientific">Panagrolaimus sp. PS1159</name>
    <dbReference type="NCBI Taxonomy" id="55785"/>
    <lineage>
        <taxon>Eukaryota</taxon>
        <taxon>Metazoa</taxon>
        <taxon>Ecdysozoa</taxon>
        <taxon>Nematoda</taxon>
        <taxon>Chromadorea</taxon>
        <taxon>Rhabditida</taxon>
        <taxon>Tylenchina</taxon>
        <taxon>Panagrolaimomorpha</taxon>
        <taxon>Panagrolaimoidea</taxon>
        <taxon>Panagrolaimidae</taxon>
        <taxon>Panagrolaimus</taxon>
    </lineage>
</organism>
<name>A0AC35F2W6_9BILA</name>
<evidence type="ECO:0000313" key="2">
    <source>
        <dbReference type="WBParaSite" id="PS1159_v2.g13308.t1"/>
    </source>
</evidence>
<accession>A0AC35F2W6</accession>
<proteinExistence type="predicted"/>
<sequence length="499" mass="58115">MPRKASKKEKCKYCPNSYVDLAGHIRRQHAEKIQDEATDGGNNKSPRPRKPTCNQMENIIDTSTKSTDASKHSEYGDEIQQMLTTRFKGMIEMVLRLNSNMEETKAENVLLKEAEDNLRSINLEQSQLIQTQATRNTEHEAEISRLNAVISSLQSQVRDCVATNTQYKKNDDAEKKKIQDLTAENLECKATINDLQQRNYEMESTFNAQRFELEAEISLLNDSLKSAVKEFAELKQNTDAAINRLTKSNAELQYLVKSKDIKIEHMEEEVRRLSSGIDAVEEESFTYSGISVKMQDVIVDSRIDYKLLSQKILKVKTCEDIPTENSNVWAADGKYITLKRSYQIYIEKELFCRENNISTLLEYVYGCNIKKLVLINQEICFKEYQKLLASERIEEVEFRRVQVMGEYDELLRIDEILKCIPNIHKFAYEFRDDEFKDRNAARETSENLGKLQPFPNLRICYIYNIQDDFYRKIFRKLFDKNPNADFYPSKCVVEIPKVE</sequence>
<dbReference type="WBParaSite" id="PS1159_v2.g13308.t1">
    <property type="protein sequence ID" value="PS1159_v2.g13308.t1"/>
    <property type="gene ID" value="PS1159_v2.g13308"/>
</dbReference>
<dbReference type="Proteomes" id="UP000887580">
    <property type="component" value="Unplaced"/>
</dbReference>